<dbReference type="Proteomes" id="UP000010798">
    <property type="component" value="Chromosome"/>
</dbReference>
<dbReference type="HOGENOM" id="CLU_2345151_0_0_0"/>
<sequence>MHDFTGPIERPVPRVRESPEFRRTHYRVYDEDGYATSFSIEAPLKATLEHVIAYLCERFQGTGGTGFESKDLVVLLGPRIVAVVRGDANGQPQVTTF</sequence>
<dbReference type="RefSeq" id="WP_015248950.1">
    <property type="nucleotide sequence ID" value="NC_019892.1"/>
</dbReference>
<reference evidence="1 2" key="1">
    <citation type="submission" date="2012-02" db="EMBL/GenBank/DDBJ databases">
        <title>Complete sequence of chromosome of Singulisphaera acidiphila DSM 18658.</title>
        <authorList>
            <consortium name="US DOE Joint Genome Institute (JGI-PGF)"/>
            <person name="Lucas S."/>
            <person name="Copeland A."/>
            <person name="Lapidus A."/>
            <person name="Glavina del Rio T."/>
            <person name="Dalin E."/>
            <person name="Tice H."/>
            <person name="Bruce D."/>
            <person name="Goodwin L."/>
            <person name="Pitluck S."/>
            <person name="Peters L."/>
            <person name="Ovchinnikova G."/>
            <person name="Chertkov O."/>
            <person name="Kyrpides N."/>
            <person name="Mavromatis K."/>
            <person name="Ivanova N."/>
            <person name="Brettin T."/>
            <person name="Detter J.C."/>
            <person name="Han C."/>
            <person name="Larimer F."/>
            <person name="Land M."/>
            <person name="Hauser L."/>
            <person name="Markowitz V."/>
            <person name="Cheng J.-F."/>
            <person name="Hugenholtz P."/>
            <person name="Woyke T."/>
            <person name="Wu D."/>
            <person name="Tindall B."/>
            <person name="Pomrenke H."/>
            <person name="Brambilla E."/>
            <person name="Klenk H.-P."/>
            <person name="Eisen J.A."/>
        </authorList>
    </citation>
    <scope>NUCLEOTIDE SEQUENCE [LARGE SCALE GENOMIC DNA]</scope>
    <source>
        <strain evidence="2">ATCC BAA-1392 / DSM 18658 / VKM B-2454 / MOB10</strain>
    </source>
</reference>
<accession>L0DLY2</accession>
<dbReference type="AlphaFoldDB" id="L0DLY2"/>
<dbReference type="EMBL" id="CP003364">
    <property type="protein sequence ID" value="AGA29853.1"/>
    <property type="molecule type" value="Genomic_DNA"/>
</dbReference>
<evidence type="ECO:0000313" key="2">
    <source>
        <dbReference type="Proteomes" id="UP000010798"/>
    </source>
</evidence>
<gene>
    <name evidence="1" type="ordered locus">Sinac_5722</name>
</gene>
<dbReference type="KEGG" id="saci:Sinac_5722"/>
<keyword evidence="2" id="KW-1185">Reference proteome</keyword>
<evidence type="ECO:0000313" key="1">
    <source>
        <dbReference type="EMBL" id="AGA29853.1"/>
    </source>
</evidence>
<dbReference type="STRING" id="886293.Sinac_5722"/>
<organism evidence="1 2">
    <name type="scientific">Singulisphaera acidiphila (strain ATCC BAA-1392 / DSM 18658 / VKM B-2454 / MOB10)</name>
    <dbReference type="NCBI Taxonomy" id="886293"/>
    <lineage>
        <taxon>Bacteria</taxon>
        <taxon>Pseudomonadati</taxon>
        <taxon>Planctomycetota</taxon>
        <taxon>Planctomycetia</taxon>
        <taxon>Isosphaerales</taxon>
        <taxon>Isosphaeraceae</taxon>
        <taxon>Singulisphaera</taxon>
    </lineage>
</organism>
<name>L0DLY2_SINAD</name>
<proteinExistence type="predicted"/>
<dbReference type="OrthoDB" id="286205at2"/>
<protein>
    <submittedName>
        <fullName evidence="1">Uncharacterized protein</fullName>
    </submittedName>
</protein>